<dbReference type="InterPro" id="IPR037227">
    <property type="entry name" value="EndoU-like"/>
</dbReference>
<comment type="subunit">
    <text evidence="3 11">Monomer.</text>
</comment>
<evidence type="ECO:0000256" key="6">
    <source>
        <dbReference type="ARBA" id="ARBA00022759"/>
    </source>
</evidence>
<dbReference type="GO" id="GO:0046872">
    <property type="term" value="F:metal ion binding"/>
    <property type="evidence" value="ECO:0007669"/>
    <property type="project" value="UniProtKB-UniRule"/>
</dbReference>
<protein>
    <recommendedName>
        <fullName evidence="13">EndoU domain-containing protein</fullName>
    </recommendedName>
</protein>
<keyword evidence="8 11" id="KW-0694">RNA-binding</keyword>
<feature type="compositionally biased region" description="Polar residues" evidence="12">
    <location>
        <begin position="125"/>
        <end position="144"/>
    </location>
</feature>
<dbReference type="GO" id="GO:0016787">
    <property type="term" value="F:hydrolase activity"/>
    <property type="evidence" value="ECO:0007669"/>
    <property type="project" value="UniProtKB-KW"/>
</dbReference>
<dbReference type="EMBL" id="CALOZG010000013">
    <property type="protein sequence ID" value="CAH4031207.1"/>
    <property type="molecule type" value="Genomic_DNA"/>
</dbReference>
<dbReference type="InterPro" id="IPR039787">
    <property type="entry name" value="ENDOU"/>
</dbReference>
<keyword evidence="15" id="KW-1185">Reference proteome</keyword>
<comment type="cofactor">
    <cofactor evidence="1 11">
        <name>Mn(2+)</name>
        <dbReference type="ChEBI" id="CHEBI:29035"/>
    </cofactor>
</comment>
<evidence type="ECO:0000256" key="4">
    <source>
        <dbReference type="ARBA" id="ARBA00022722"/>
    </source>
</evidence>
<sequence length="533" mass="59147">MPTQTKKTKTKKLDIDSAIDKSIKGWSKEKYSPVNDFLSHEAGVQVLPYDKNSNSQFPTLKPPYSASTGNPRVTSPNNKRDYVAPQFPTLRPITKSSTLRVTQNPLPSTQSSKRDYVAPHYPTLKPSSLTNKANLGTTTKTSLNPKRDYVAPAFTTAKPQQDNAKAQQGKVKDLINFFDGQGNQGSTVIPKVPNYSSILKGPTVGPQSVTPSHGLGLSTKPSFSSIASGSRNNKPSTQASTTKVGATGGGNLPSSILNNNKNLQGVNPPTDAELQTLSEELLKKDVNNAAKLITVSYQEKTSSGSKDDKAPRALLTISPEVWNIPTIQKFLPLLDNYERDTLINEHVTPQERNEDNAFMDAIMSTNVIRHLMSFLKDKGYVTQDPRQQREFLKQMWFGLYSRGKGKISSSGFEHVFVSELKNSQISGLHNWIYFSKEETANRVNYLGYLKYANFADKGAVLKMHFNQQGVDKPVGTMFIGTSPELEMSLYTLCYVTRVDNDCKLKLGNNEVDIVTYNFRYRSKNYIGSAYPQI</sequence>
<feature type="compositionally biased region" description="Polar residues" evidence="12">
    <location>
        <begin position="65"/>
        <end position="77"/>
    </location>
</feature>
<proteinExistence type="inferred from homology"/>
<keyword evidence="9 11" id="KW-0464">Manganese</keyword>
<feature type="domain" description="EndoU" evidence="13">
    <location>
        <begin position="270"/>
        <end position="533"/>
    </location>
</feature>
<feature type="region of interest" description="Disordered" evidence="12">
    <location>
        <begin position="203"/>
        <end position="251"/>
    </location>
</feature>
<dbReference type="GO" id="GO:0003723">
    <property type="term" value="F:RNA binding"/>
    <property type="evidence" value="ECO:0007669"/>
    <property type="project" value="UniProtKB-UniRule"/>
</dbReference>
<evidence type="ECO:0000256" key="12">
    <source>
        <dbReference type="SAM" id="MobiDB-lite"/>
    </source>
</evidence>
<keyword evidence="7 11" id="KW-0378">Hydrolase</keyword>
<feature type="region of interest" description="Disordered" evidence="12">
    <location>
        <begin position="49"/>
        <end position="84"/>
    </location>
</feature>
<name>A0A9P0XDU2_PIEBR</name>
<keyword evidence="10" id="KW-0456">Lyase</keyword>
<evidence type="ECO:0000256" key="1">
    <source>
        <dbReference type="ARBA" id="ARBA00001936"/>
    </source>
</evidence>
<evidence type="ECO:0000256" key="11">
    <source>
        <dbReference type="RuleBase" id="RU367085"/>
    </source>
</evidence>
<dbReference type="Pfam" id="PF09412">
    <property type="entry name" value="XendoU"/>
    <property type="match status" value="1"/>
</dbReference>
<dbReference type="SUPFAM" id="SSF142877">
    <property type="entry name" value="EndoU-like"/>
    <property type="match status" value="1"/>
</dbReference>
<evidence type="ECO:0000256" key="8">
    <source>
        <dbReference type="ARBA" id="ARBA00022884"/>
    </source>
</evidence>
<evidence type="ECO:0000256" key="3">
    <source>
        <dbReference type="ARBA" id="ARBA00011245"/>
    </source>
</evidence>
<keyword evidence="6 11" id="KW-0255">Endonuclease</keyword>
<dbReference type="PANTHER" id="PTHR12439">
    <property type="entry name" value="PLACENTAL PROTEIN 11-RELATED"/>
    <property type="match status" value="1"/>
</dbReference>
<reference evidence="14" key="1">
    <citation type="submission" date="2022-05" db="EMBL/GenBank/DDBJ databases">
        <authorList>
            <person name="Okamura Y."/>
        </authorList>
    </citation>
    <scope>NUCLEOTIDE SEQUENCE</scope>
</reference>
<dbReference type="PANTHER" id="PTHR12439:SF42">
    <property type="entry name" value="ENDORIBONUCLEASE-RELATED"/>
    <property type="match status" value="1"/>
</dbReference>
<accession>A0A9P0XDU2</accession>
<evidence type="ECO:0000256" key="9">
    <source>
        <dbReference type="ARBA" id="ARBA00023211"/>
    </source>
</evidence>
<organism evidence="14 15">
    <name type="scientific">Pieris brassicae</name>
    <name type="common">White butterfly</name>
    <name type="synonym">Large white butterfly</name>
    <dbReference type="NCBI Taxonomy" id="7116"/>
    <lineage>
        <taxon>Eukaryota</taxon>
        <taxon>Metazoa</taxon>
        <taxon>Ecdysozoa</taxon>
        <taxon>Arthropoda</taxon>
        <taxon>Hexapoda</taxon>
        <taxon>Insecta</taxon>
        <taxon>Pterygota</taxon>
        <taxon>Neoptera</taxon>
        <taxon>Endopterygota</taxon>
        <taxon>Lepidoptera</taxon>
        <taxon>Glossata</taxon>
        <taxon>Ditrysia</taxon>
        <taxon>Papilionoidea</taxon>
        <taxon>Pieridae</taxon>
        <taxon>Pierinae</taxon>
        <taxon>Pieris</taxon>
    </lineage>
</organism>
<dbReference type="Proteomes" id="UP001152562">
    <property type="component" value="Unassembled WGS sequence"/>
</dbReference>
<dbReference type="AlphaFoldDB" id="A0A9P0XDU2"/>
<evidence type="ECO:0000259" key="13">
    <source>
        <dbReference type="PROSITE" id="PS51959"/>
    </source>
</evidence>
<gene>
    <name evidence="14" type="ORF">PIBRA_LOCUS7758</name>
</gene>
<comment type="similarity">
    <text evidence="2 11">Belongs to the ENDOU family.</text>
</comment>
<evidence type="ECO:0000256" key="5">
    <source>
        <dbReference type="ARBA" id="ARBA00022723"/>
    </source>
</evidence>
<dbReference type="GO" id="GO:0004521">
    <property type="term" value="F:RNA endonuclease activity"/>
    <property type="evidence" value="ECO:0007669"/>
    <property type="project" value="UniProtKB-UniRule"/>
</dbReference>
<dbReference type="GO" id="GO:0016829">
    <property type="term" value="F:lyase activity"/>
    <property type="evidence" value="ECO:0007669"/>
    <property type="project" value="UniProtKB-KW"/>
</dbReference>
<feature type="compositionally biased region" description="Polar residues" evidence="12">
    <location>
        <begin position="219"/>
        <end position="244"/>
    </location>
</feature>
<evidence type="ECO:0000256" key="2">
    <source>
        <dbReference type="ARBA" id="ARBA00010168"/>
    </source>
</evidence>
<evidence type="ECO:0000256" key="7">
    <source>
        <dbReference type="ARBA" id="ARBA00022801"/>
    </source>
</evidence>
<evidence type="ECO:0000313" key="14">
    <source>
        <dbReference type="EMBL" id="CAH4031207.1"/>
    </source>
</evidence>
<feature type="region of interest" description="Disordered" evidence="12">
    <location>
        <begin position="122"/>
        <end position="144"/>
    </location>
</feature>
<keyword evidence="5 11" id="KW-0479">Metal-binding</keyword>
<evidence type="ECO:0000256" key="10">
    <source>
        <dbReference type="ARBA" id="ARBA00023239"/>
    </source>
</evidence>
<dbReference type="CDD" id="cd21159">
    <property type="entry name" value="XendoU"/>
    <property type="match status" value="1"/>
</dbReference>
<dbReference type="PROSITE" id="PS51959">
    <property type="entry name" value="ENDOU"/>
    <property type="match status" value="1"/>
</dbReference>
<dbReference type="InterPro" id="IPR018998">
    <property type="entry name" value="EndoU_C"/>
</dbReference>
<comment type="caution">
    <text evidence="14">The sequence shown here is derived from an EMBL/GenBank/DDBJ whole genome shotgun (WGS) entry which is preliminary data.</text>
</comment>
<evidence type="ECO:0000313" key="15">
    <source>
        <dbReference type="Proteomes" id="UP001152562"/>
    </source>
</evidence>
<keyword evidence="4 11" id="KW-0540">Nuclease</keyword>